<sequence length="253" mass="28444">GALDRFVQFFLAPQFTESATEREVKHSNNIKSDGWRKLQVERYLSKPGHDYGKFGTGNKKTLMDDAREKGIEPREALLKFHKEWYSSNLMSLCIVGAESLDEMEASLGTLGFDAILNKKVNSKEWNDSPYGEDQLKKRVEVVPIKDSRSLNIRFTIPDLTDEYKSNPAHYILLIRTHLLGHEGKGSLLSELKRLGWVSSLSAGETTLAKGFSAFDIHVDLSIDGLNHADDIVALVFSYIGLLKRTGAEAWVQE</sequence>
<gene>
    <name evidence="3" type="ORF">CGOC_LOCUS9225</name>
</gene>
<keyword evidence="1" id="KW-0479">Metal-binding</keyword>
<dbReference type="GO" id="GO:0004222">
    <property type="term" value="F:metalloendopeptidase activity"/>
    <property type="evidence" value="ECO:0007669"/>
    <property type="project" value="TreeGrafter"/>
</dbReference>
<feature type="non-terminal residue" evidence="3">
    <location>
        <position position="253"/>
    </location>
</feature>
<evidence type="ECO:0000313" key="3">
    <source>
        <dbReference type="EMBL" id="VDN22157.1"/>
    </source>
</evidence>
<dbReference type="PANTHER" id="PTHR43690:SF18">
    <property type="entry name" value="INSULIN-DEGRADING ENZYME-RELATED"/>
    <property type="match status" value="1"/>
</dbReference>
<evidence type="ECO:0000313" key="4">
    <source>
        <dbReference type="Proteomes" id="UP000271889"/>
    </source>
</evidence>
<dbReference type="Proteomes" id="UP000271889">
    <property type="component" value="Unassembled WGS sequence"/>
</dbReference>
<dbReference type="AlphaFoldDB" id="A0A3P7MF49"/>
<evidence type="ECO:0000256" key="1">
    <source>
        <dbReference type="ARBA" id="ARBA00022723"/>
    </source>
</evidence>
<dbReference type="InterPro" id="IPR050626">
    <property type="entry name" value="Peptidase_M16"/>
</dbReference>
<dbReference type="GO" id="GO:0051603">
    <property type="term" value="P:proteolysis involved in protein catabolic process"/>
    <property type="evidence" value="ECO:0007669"/>
    <property type="project" value="TreeGrafter"/>
</dbReference>
<dbReference type="Pfam" id="PF05193">
    <property type="entry name" value="Peptidase_M16_C"/>
    <property type="match status" value="1"/>
</dbReference>
<proteinExistence type="predicted"/>
<dbReference type="GO" id="GO:0043171">
    <property type="term" value="P:peptide catabolic process"/>
    <property type="evidence" value="ECO:0007669"/>
    <property type="project" value="TreeGrafter"/>
</dbReference>
<dbReference type="SUPFAM" id="SSF63411">
    <property type="entry name" value="LuxS/MPP-like metallohydrolase"/>
    <property type="match status" value="2"/>
</dbReference>
<dbReference type="Gene3D" id="3.30.830.10">
    <property type="entry name" value="Metalloenzyme, LuxS/M16 peptidase-like"/>
    <property type="match status" value="2"/>
</dbReference>
<keyword evidence="4" id="KW-1185">Reference proteome</keyword>
<feature type="non-terminal residue" evidence="3">
    <location>
        <position position="1"/>
    </location>
</feature>
<accession>A0A3P7MF49</accession>
<organism evidence="3 4">
    <name type="scientific">Cylicostephanus goldi</name>
    <name type="common">Nematode worm</name>
    <dbReference type="NCBI Taxonomy" id="71465"/>
    <lineage>
        <taxon>Eukaryota</taxon>
        <taxon>Metazoa</taxon>
        <taxon>Ecdysozoa</taxon>
        <taxon>Nematoda</taxon>
        <taxon>Chromadorea</taxon>
        <taxon>Rhabditida</taxon>
        <taxon>Rhabditina</taxon>
        <taxon>Rhabditomorpha</taxon>
        <taxon>Strongyloidea</taxon>
        <taxon>Strongylidae</taxon>
        <taxon>Cylicostephanus</taxon>
    </lineage>
</organism>
<dbReference type="OrthoDB" id="7784541at2759"/>
<reference evidence="3 4" key="1">
    <citation type="submission" date="2018-11" db="EMBL/GenBank/DDBJ databases">
        <authorList>
            <consortium name="Pathogen Informatics"/>
        </authorList>
    </citation>
    <scope>NUCLEOTIDE SEQUENCE [LARGE SCALE GENOMIC DNA]</scope>
</reference>
<dbReference type="InterPro" id="IPR011249">
    <property type="entry name" value="Metalloenz_LuxS/M16"/>
</dbReference>
<dbReference type="InterPro" id="IPR007863">
    <property type="entry name" value="Peptidase_M16_C"/>
</dbReference>
<name>A0A3P7MF49_CYLGO</name>
<dbReference type="PANTHER" id="PTHR43690">
    <property type="entry name" value="NARDILYSIN"/>
    <property type="match status" value="1"/>
</dbReference>
<dbReference type="GO" id="GO:0046872">
    <property type="term" value="F:metal ion binding"/>
    <property type="evidence" value="ECO:0007669"/>
    <property type="project" value="UniProtKB-KW"/>
</dbReference>
<dbReference type="EMBL" id="UYRV01106253">
    <property type="protein sequence ID" value="VDN22157.1"/>
    <property type="molecule type" value="Genomic_DNA"/>
</dbReference>
<feature type="domain" description="Peptidase M16 C-terminal" evidence="2">
    <location>
        <begin position="74"/>
        <end position="249"/>
    </location>
</feature>
<evidence type="ECO:0000259" key="2">
    <source>
        <dbReference type="Pfam" id="PF05193"/>
    </source>
</evidence>
<dbReference type="GO" id="GO:0005829">
    <property type="term" value="C:cytosol"/>
    <property type="evidence" value="ECO:0007669"/>
    <property type="project" value="TreeGrafter"/>
</dbReference>
<dbReference type="GO" id="GO:0005739">
    <property type="term" value="C:mitochondrion"/>
    <property type="evidence" value="ECO:0007669"/>
    <property type="project" value="TreeGrafter"/>
</dbReference>
<protein>
    <recommendedName>
        <fullName evidence="2">Peptidase M16 C-terminal domain-containing protein</fullName>
    </recommendedName>
</protein>